<evidence type="ECO:0000256" key="1">
    <source>
        <dbReference type="SAM" id="Phobius"/>
    </source>
</evidence>
<keyword evidence="3" id="KW-1185">Reference proteome</keyword>
<name>A0A7J5YFC1_DISMA</name>
<dbReference type="OrthoDB" id="8985504at2759"/>
<feature type="transmembrane region" description="Helical" evidence="1">
    <location>
        <begin position="20"/>
        <end position="43"/>
    </location>
</feature>
<dbReference type="Proteomes" id="UP000518266">
    <property type="component" value="Unassembled WGS sequence"/>
</dbReference>
<dbReference type="EMBL" id="JAAKFY010000013">
    <property type="protein sequence ID" value="KAF3848110.1"/>
    <property type="molecule type" value="Genomic_DNA"/>
</dbReference>
<gene>
    <name evidence="2" type="ORF">F7725_021138</name>
</gene>
<keyword evidence="1" id="KW-0812">Transmembrane</keyword>
<sequence>MAEGGKPPGIRVCEGHAVSIWTGIMLGLLTLPIWSLWSSVYWTPIRKRKVQIRPMGASMKKKCARSSSSSCSAVKVVRLRRCFLFRGRSGSDSTSEPSAEGLCRRFPRSICGIRHGSLRPFTDLGDAAVRDAQLPGDYARPDSVVRHLHDLMSDVVGQRSAVYKNSSELVHTALTQRGRHYMLK</sequence>
<organism evidence="2 3">
    <name type="scientific">Dissostichus mawsoni</name>
    <name type="common">Antarctic cod</name>
    <dbReference type="NCBI Taxonomy" id="36200"/>
    <lineage>
        <taxon>Eukaryota</taxon>
        <taxon>Metazoa</taxon>
        <taxon>Chordata</taxon>
        <taxon>Craniata</taxon>
        <taxon>Vertebrata</taxon>
        <taxon>Euteleostomi</taxon>
        <taxon>Actinopterygii</taxon>
        <taxon>Neopterygii</taxon>
        <taxon>Teleostei</taxon>
        <taxon>Neoteleostei</taxon>
        <taxon>Acanthomorphata</taxon>
        <taxon>Eupercaria</taxon>
        <taxon>Perciformes</taxon>
        <taxon>Notothenioidei</taxon>
        <taxon>Nototheniidae</taxon>
        <taxon>Dissostichus</taxon>
    </lineage>
</organism>
<accession>A0A7J5YFC1</accession>
<evidence type="ECO:0000313" key="3">
    <source>
        <dbReference type="Proteomes" id="UP000518266"/>
    </source>
</evidence>
<dbReference type="AlphaFoldDB" id="A0A7J5YFC1"/>
<keyword evidence="1" id="KW-0472">Membrane</keyword>
<proteinExistence type="predicted"/>
<protein>
    <submittedName>
        <fullName evidence="2">Uncharacterized protein</fullName>
    </submittedName>
</protein>
<reference evidence="2 3" key="1">
    <citation type="submission" date="2020-03" db="EMBL/GenBank/DDBJ databases">
        <title>Dissostichus mawsoni Genome sequencing and assembly.</title>
        <authorList>
            <person name="Park H."/>
        </authorList>
    </citation>
    <scope>NUCLEOTIDE SEQUENCE [LARGE SCALE GENOMIC DNA]</scope>
    <source>
        <strain evidence="2">DM0001</strain>
        <tissue evidence="2">Muscle</tissue>
    </source>
</reference>
<keyword evidence="1" id="KW-1133">Transmembrane helix</keyword>
<comment type="caution">
    <text evidence="2">The sequence shown here is derived from an EMBL/GenBank/DDBJ whole genome shotgun (WGS) entry which is preliminary data.</text>
</comment>
<evidence type="ECO:0000313" key="2">
    <source>
        <dbReference type="EMBL" id="KAF3848110.1"/>
    </source>
</evidence>